<sequence>MSNSRRNELLATFPSPSARPGPAGRGESGQHQIERTSSRDASRRRNGGRTSHPGATERSSGAPSLRAARKRRAVRKGEGKSSQYETPNQIMLASEQPPTQEAPKVSTFDLSTGMQARGGRRGSERPHQHIPSLSSDGSGDYYRSASAEGSSPGTSSYEAEVIAGYDWADPSSVNPSSGGHSLYQSPDSFQFARYPAPEAPPSYGPPYADYYPAASPPEPSFDERYVVEQIQHPAYYYSPQQHRFSQFQNPEHLSNTGQAGYFAPAGHFLEPAGSPADGLTYSSFAHPTLGHPPPNYQNYPNYNGAVHRPNTF</sequence>
<evidence type="ECO:0000313" key="3">
    <source>
        <dbReference type="Proteomes" id="UP001437256"/>
    </source>
</evidence>
<evidence type="ECO:0000313" key="2">
    <source>
        <dbReference type="EMBL" id="KAL0070196.1"/>
    </source>
</evidence>
<comment type="caution">
    <text evidence="2">The sequence shown here is derived from an EMBL/GenBank/DDBJ whole genome shotgun (WGS) entry which is preliminary data.</text>
</comment>
<proteinExistence type="predicted"/>
<feature type="region of interest" description="Disordered" evidence="1">
    <location>
        <begin position="1"/>
        <end position="155"/>
    </location>
</feature>
<keyword evidence="3" id="KW-1185">Reference proteome</keyword>
<gene>
    <name evidence="2" type="ORF">AAF712_002686</name>
</gene>
<reference evidence="2 3" key="1">
    <citation type="submission" date="2024-05" db="EMBL/GenBank/DDBJ databases">
        <title>A draft genome resource for the thread blight pathogen Marasmius tenuissimus strain MS-2.</title>
        <authorList>
            <person name="Yulfo-Soto G.E."/>
            <person name="Baruah I.K."/>
            <person name="Amoako-Attah I."/>
            <person name="Bukari Y."/>
            <person name="Meinhardt L.W."/>
            <person name="Bailey B.A."/>
            <person name="Cohen S.P."/>
        </authorList>
    </citation>
    <scope>NUCLEOTIDE SEQUENCE [LARGE SCALE GENOMIC DNA]</scope>
    <source>
        <strain evidence="2 3">MS-2</strain>
    </source>
</reference>
<protein>
    <submittedName>
        <fullName evidence="2">Uncharacterized protein</fullName>
    </submittedName>
</protein>
<name>A0ABR3A8G2_9AGAR</name>
<dbReference type="EMBL" id="JBBXMP010000008">
    <property type="protein sequence ID" value="KAL0070196.1"/>
    <property type="molecule type" value="Genomic_DNA"/>
</dbReference>
<dbReference type="Proteomes" id="UP001437256">
    <property type="component" value="Unassembled WGS sequence"/>
</dbReference>
<evidence type="ECO:0000256" key="1">
    <source>
        <dbReference type="SAM" id="MobiDB-lite"/>
    </source>
</evidence>
<feature type="compositionally biased region" description="Polar residues" evidence="1">
    <location>
        <begin position="80"/>
        <end position="99"/>
    </location>
</feature>
<feature type="compositionally biased region" description="Basic and acidic residues" evidence="1">
    <location>
        <begin position="32"/>
        <end position="43"/>
    </location>
</feature>
<organism evidence="2 3">
    <name type="scientific">Marasmius tenuissimus</name>
    <dbReference type="NCBI Taxonomy" id="585030"/>
    <lineage>
        <taxon>Eukaryota</taxon>
        <taxon>Fungi</taxon>
        <taxon>Dikarya</taxon>
        <taxon>Basidiomycota</taxon>
        <taxon>Agaricomycotina</taxon>
        <taxon>Agaricomycetes</taxon>
        <taxon>Agaricomycetidae</taxon>
        <taxon>Agaricales</taxon>
        <taxon>Marasmiineae</taxon>
        <taxon>Marasmiaceae</taxon>
        <taxon>Marasmius</taxon>
    </lineage>
</organism>
<accession>A0ABR3A8G2</accession>